<protein>
    <submittedName>
        <fullName evidence="1">Uncharacterized protein</fullName>
    </submittedName>
</protein>
<dbReference type="EMBL" id="MU128944">
    <property type="protein sequence ID" value="KAF9516005.1"/>
    <property type="molecule type" value="Genomic_DNA"/>
</dbReference>
<evidence type="ECO:0000313" key="2">
    <source>
        <dbReference type="Proteomes" id="UP000886523"/>
    </source>
</evidence>
<comment type="caution">
    <text evidence="1">The sequence shown here is derived from an EMBL/GenBank/DDBJ whole genome shotgun (WGS) entry which is preliminary data.</text>
</comment>
<sequence length="70" mass="7900">MPRGRVQCQACKPCSVSILMMGASHGQLPMPRELAQKWASRRLARDPGTKVTRTNSIFRENLRRSCISTK</sequence>
<organism evidence="1 2">
    <name type="scientific">Hydnum rufescens UP504</name>
    <dbReference type="NCBI Taxonomy" id="1448309"/>
    <lineage>
        <taxon>Eukaryota</taxon>
        <taxon>Fungi</taxon>
        <taxon>Dikarya</taxon>
        <taxon>Basidiomycota</taxon>
        <taxon>Agaricomycotina</taxon>
        <taxon>Agaricomycetes</taxon>
        <taxon>Cantharellales</taxon>
        <taxon>Hydnaceae</taxon>
        <taxon>Hydnum</taxon>
    </lineage>
</organism>
<proteinExistence type="predicted"/>
<keyword evidence="2" id="KW-1185">Reference proteome</keyword>
<dbReference type="Proteomes" id="UP000886523">
    <property type="component" value="Unassembled WGS sequence"/>
</dbReference>
<accession>A0A9P6B1X5</accession>
<evidence type="ECO:0000313" key="1">
    <source>
        <dbReference type="EMBL" id="KAF9516005.1"/>
    </source>
</evidence>
<name>A0A9P6B1X5_9AGAM</name>
<gene>
    <name evidence="1" type="ORF">BS47DRAFT_711265</name>
</gene>
<reference evidence="1" key="1">
    <citation type="journal article" date="2020" name="Nat. Commun.">
        <title>Large-scale genome sequencing of mycorrhizal fungi provides insights into the early evolution of symbiotic traits.</title>
        <authorList>
            <person name="Miyauchi S."/>
            <person name="Kiss E."/>
            <person name="Kuo A."/>
            <person name="Drula E."/>
            <person name="Kohler A."/>
            <person name="Sanchez-Garcia M."/>
            <person name="Morin E."/>
            <person name="Andreopoulos B."/>
            <person name="Barry K.W."/>
            <person name="Bonito G."/>
            <person name="Buee M."/>
            <person name="Carver A."/>
            <person name="Chen C."/>
            <person name="Cichocki N."/>
            <person name="Clum A."/>
            <person name="Culley D."/>
            <person name="Crous P.W."/>
            <person name="Fauchery L."/>
            <person name="Girlanda M."/>
            <person name="Hayes R.D."/>
            <person name="Keri Z."/>
            <person name="LaButti K."/>
            <person name="Lipzen A."/>
            <person name="Lombard V."/>
            <person name="Magnuson J."/>
            <person name="Maillard F."/>
            <person name="Murat C."/>
            <person name="Nolan M."/>
            <person name="Ohm R.A."/>
            <person name="Pangilinan J."/>
            <person name="Pereira M.F."/>
            <person name="Perotto S."/>
            <person name="Peter M."/>
            <person name="Pfister S."/>
            <person name="Riley R."/>
            <person name="Sitrit Y."/>
            <person name="Stielow J.B."/>
            <person name="Szollosi G."/>
            <person name="Zifcakova L."/>
            <person name="Stursova M."/>
            <person name="Spatafora J.W."/>
            <person name="Tedersoo L."/>
            <person name="Vaario L.M."/>
            <person name="Yamada A."/>
            <person name="Yan M."/>
            <person name="Wang P."/>
            <person name="Xu J."/>
            <person name="Bruns T."/>
            <person name="Baldrian P."/>
            <person name="Vilgalys R."/>
            <person name="Dunand C."/>
            <person name="Henrissat B."/>
            <person name="Grigoriev I.V."/>
            <person name="Hibbett D."/>
            <person name="Nagy L.G."/>
            <person name="Martin F.M."/>
        </authorList>
    </citation>
    <scope>NUCLEOTIDE SEQUENCE</scope>
    <source>
        <strain evidence="1">UP504</strain>
    </source>
</reference>
<dbReference type="AlphaFoldDB" id="A0A9P6B1X5"/>